<dbReference type="AlphaFoldDB" id="A0A8J4W5R3"/>
<keyword evidence="4" id="KW-1185">Reference proteome</keyword>
<keyword evidence="2" id="KW-0472">Membrane</keyword>
<protein>
    <submittedName>
        <fullName evidence="3">Uncharacterized protein</fullName>
    </submittedName>
</protein>
<evidence type="ECO:0000256" key="2">
    <source>
        <dbReference type="SAM" id="Phobius"/>
    </source>
</evidence>
<keyword evidence="2" id="KW-0812">Transmembrane</keyword>
<comment type="caution">
    <text evidence="3">The sequence shown here is derived from an EMBL/GenBank/DDBJ whole genome shotgun (WGS) entry which is preliminary data.</text>
</comment>
<sequence>MNIKIAPIRYKIPALSLPHVYLFLYFPSQYILLHVYLLLYSLSLHELSILCSYFCFVYGLRSSSRLPDTSTKRPLMKEQIVDCGEETQQTDGGYSRMKTKIETKSSQKNRKEKD</sequence>
<feature type="region of interest" description="Disordered" evidence="1">
    <location>
        <begin position="84"/>
        <end position="114"/>
    </location>
</feature>
<evidence type="ECO:0000313" key="4">
    <source>
        <dbReference type="Proteomes" id="UP000737018"/>
    </source>
</evidence>
<gene>
    <name evidence="3" type="ORF">CMV_002697</name>
</gene>
<accession>A0A8J4W5R3</accession>
<evidence type="ECO:0000313" key="3">
    <source>
        <dbReference type="EMBL" id="KAF3973931.1"/>
    </source>
</evidence>
<organism evidence="3 4">
    <name type="scientific">Castanea mollissima</name>
    <name type="common">Chinese chestnut</name>
    <dbReference type="NCBI Taxonomy" id="60419"/>
    <lineage>
        <taxon>Eukaryota</taxon>
        <taxon>Viridiplantae</taxon>
        <taxon>Streptophyta</taxon>
        <taxon>Embryophyta</taxon>
        <taxon>Tracheophyta</taxon>
        <taxon>Spermatophyta</taxon>
        <taxon>Magnoliopsida</taxon>
        <taxon>eudicotyledons</taxon>
        <taxon>Gunneridae</taxon>
        <taxon>Pentapetalae</taxon>
        <taxon>rosids</taxon>
        <taxon>fabids</taxon>
        <taxon>Fagales</taxon>
        <taxon>Fagaceae</taxon>
        <taxon>Castanea</taxon>
    </lineage>
</organism>
<evidence type="ECO:0000256" key="1">
    <source>
        <dbReference type="SAM" id="MobiDB-lite"/>
    </source>
</evidence>
<reference evidence="3" key="1">
    <citation type="submission" date="2020-03" db="EMBL/GenBank/DDBJ databases">
        <title>Castanea mollissima Vanexum genome sequencing.</title>
        <authorList>
            <person name="Staton M."/>
        </authorList>
    </citation>
    <scope>NUCLEOTIDE SEQUENCE</scope>
    <source>
        <tissue evidence="3">Leaf</tissue>
    </source>
</reference>
<feature type="transmembrane region" description="Helical" evidence="2">
    <location>
        <begin position="12"/>
        <end position="32"/>
    </location>
</feature>
<dbReference type="EMBL" id="JRKL02000198">
    <property type="protein sequence ID" value="KAF3973931.1"/>
    <property type="molecule type" value="Genomic_DNA"/>
</dbReference>
<keyword evidence="2" id="KW-1133">Transmembrane helix</keyword>
<dbReference type="Proteomes" id="UP000737018">
    <property type="component" value="Unassembled WGS sequence"/>
</dbReference>
<name>A0A8J4W5R3_9ROSI</name>
<proteinExistence type="predicted"/>
<feature type="compositionally biased region" description="Basic and acidic residues" evidence="1">
    <location>
        <begin position="99"/>
        <end position="114"/>
    </location>
</feature>